<comment type="function">
    <text evidence="5">Attaches a formyl group to the free amino group of methionyl-tRNA(fMet). The formyl group appears to play a dual role in the initiator identity of N-formylmethionyl-tRNA by promoting its recognition by IF2 and preventing the misappropriation of this tRNA by the elongation apparatus.</text>
</comment>
<dbReference type="PANTHER" id="PTHR11138:SF5">
    <property type="entry name" value="METHIONYL-TRNA FORMYLTRANSFERASE, MITOCHONDRIAL"/>
    <property type="match status" value="1"/>
</dbReference>
<feature type="binding site" evidence="5">
    <location>
        <begin position="111"/>
        <end position="114"/>
    </location>
    <ligand>
        <name>(6S)-5,6,7,8-tetrahydrofolate</name>
        <dbReference type="ChEBI" id="CHEBI:57453"/>
    </ligand>
</feature>
<dbReference type="CDD" id="cd08704">
    <property type="entry name" value="Met_tRNA_FMT_C"/>
    <property type="match status" value="1"/>
</dbReference>
<evidence type="ECO:0000259" key="7">
    <source>
        <dbReference type="Pfam" id="PF02911"/>
    </source>
</evidence>
<dbReference type="Proteomes" id="UP000231701">
    <property type="component" value="Chromosome"/>
</dbReference>
<evidence type="ECO:0000256" key="5">
    <source>
        <dbReference type="HAMAP-Rule" id="MF_00182"/>
    </source>
</evidence>
<comment type="catalytic activity">
    <reaction evidence="5">
        <text>L-methionyl-tRNA(fMet) + (6R)-10-formyltetrahydrofolate = N-formyl-L-methionyl-tRNA(fMet) + (6S)-5,6,7,8-tetrahydrofolate + H(+)</text>
        <dbReference type="Rhea" id="RHEA:24380"/>
        <dbReference type="Rhea" id="RHEA-COMP:9952"/>
        <dbReference type="Rhea" id="RHEA-COMP:9953"/>
        <dbReference type="ChEBI" id="CHEBI:15378"/>
        <dbReference type="ChEBI" id="CHEBI:57453"/>
        <dbReference type="ChEBI" id="CHEBI:78530"/>
        <dbReference type="ChEBI" id="CHEBI:78844"/>
        <dbReference type="ChEBI" id="CHEBI:195366"/>
        <dbReference type="EC" id="2.1.2.9"/>
    </reaction>
</comment>
<dbReference type="PROSITE" id="PS00373">
    <property type="entry name" value="GART"/>
    <property type="match status" value="1"/>
</dbReference>
<dbReference type="KEGG" id="maes:Ga0123461_0567"/>
<dbReference type="SUPFAM" id="SSF53328">
    <property type="entry name" value="Formyltransferase"/>
    <property type="match status" value="1"/>
</dbReference>
<evidence type="ECO:0000313" key="9">
    <source>
        <dbReference type="Proteomes" id="UP000231701"/>
    </source>
</evidence>
<dbReference type="InterPro" id="IPR036477">
    <property type="entry name" value="Formyl_transf_N_sf"/>
</dbReference>
<dbReference type="EMBL" id="CP018799">
    <property type="protein sequence ID" value="ATX79002.1"/>
    <property type="molecule type" value="Genomic_DNA"/>
</dbReference>
<dbReference type="Gene3D" id="3.40.50.12230">
    <property type="match status" value="1"/>
</dbReference>
<keyword evidence="9" id="KW-1185">Reference proteome</keyword>
<dbReference type="InterPro" id="IPR044135">
    <property type="entry name" value="Met-tRNA-FMT_C"/>
</dbReference>
<dbReference type="InterPro" id="IPR002376">
    <property type="entry name" value="Formyl_transf_N"/>
</dbReference>
<protein>
    <recommendedName>
        <fullName evidence="2 5">Methionyl-tRNA formyltransferase</fullName>
        <ecNumber evidence="2 5">2.1.2.9</ecNumber>
    </recommendedName>
</protein>
<feature type="domain" description="Formyl transferase N-terminal" evidence="6">
    <location>
        <begin position="1"/>
        <end position="180"/>
    </location>
</feature>
<dbReference type="HAMAP" id="MF_00182">
    <property type="entry name" value="Formyl_trans"/>
    <property type="match status" value="1"/>
</dbReference>
<name>A0A2K8KWG2_MARES</name>
<comment type="similarity">
    <text evidence="1 5">Belongs to the Fmt family.</text>
</comment>
<dbReference type="EC" id="2.1.2.9" evidence="2 5"/>
<accession>A0A2K8KWG2</accession>
<dbReference type="GO" id="GO:0004479">
    <property type="term" value="F:methionyl-tRNA formyltransferase activity"/>
    <property type="evidence" value="ECO:0007669"/>
    <property type="project" value="UniProtKB-UniRule"/>
</dbReference>
<dbReference type="InterPro" id="IPR001555">
    <property type="entry name" value="GART_AS"/>
</dbReference>
<evidence type="ECO:0000256" key="2">
    <source>
        <dbReference type="ARBA" id="ARBA00012261"/>
    </source>
</evidence>
<feature type="domain" description="Formyl transferase C-terminal" evidence="7">
    <location>
        <begin position="204"/>
        <end position="301"/>
    </location>
</feature>
<dbReference type="RefSeq" id="WP_100276946.1">
    <property type="nucleotide sequence ID" value="NZ_CP018799.1"/>
</dbReference>
<dbReference type="CDD" id="cd08646">
    <property type="entry name" value="FMT_core_Met-tRNA-FMT_N"/>
    <property type="match status" value="1"/>
</dbReference>
<dbReference type="NCBIfam" id="TIGR00460">
    <property type="entry name" value="fmt"/>
    <property type="match status" value="1"/>
</dbReference>
<dbReference type="InterPro" id="IPR005794">
    <property type="entry name" value="Fmt"/>
</dbReference>
<keyword evidence="3 5" id="KW-0808">Transferase</keyword>
<evidence type="ECO:0000313" key="8">
    <source>
        <dbReference type="EMBL" id="ATX79002.1"/>
    </source>
</evidence>
<dbReference type="AlphaFoldDB" id="A0A2K8KWG2"/>
<dbReference type="InterPro" id="IPR011034">
    <property type="entry name" value="Formyl_transferase-like_C_sf"/>
</dbReference>
<organism evidence="8 9">
    <name type="scientific">Mariprofundus aestuarium</name>
    <dbReference type="NCBI Taxonomy" id="1921086"/>
    <lineage>
        <taxon>Bacteria</taxon>
        <taxon>Pseudomonadati</taxon>
        <taxon>Pseudomonadota</taxon>
        <taxon>Candidatius Mariprofundia</taxon>
        <taxon>Mariprofundales</taxon>
        <taxon>Mariprofundaceae</taxon>
        <taxon>Mariprofundus</taxon>
    </lineage>
</organism>
<evidence type="ECO:0000256" key="3">
    <source>
        <dbReference type="ARBA" id="ARBA00022679"/>
    </source>
</evidence>
<dbReference type="OrthoDB" id="5289340at2"/>
<dbReference type="PANTHER" id="PTHR11138">
    <property type="entry name" value="METHIONYL-TRNA FORMYLTRANSFERASE"/>
    <property type="match status" value="1"/>
</dbReference>
<reference evidence="8 9" key="1">
    <citation type="submission" date="2016-12" db="EMBL/GenBank/DDBJ databases">
        <title>Isolation and genomic insights into novel planktonic Zetaproteobacteria from stratified waters of the Chesapeake Bay.</title>
        <authorList>
            <person name="McAllister S.M."/>
            <person name="Kato S."/>
            <person name="Chan C.S."/>
            <person name="Chiu B.K."/>
            <person name="Field E.K."/>
        </authorList>
    </citation>
    <scope>NUCLEOTIDE SEQUENCE [LARGE SCALE GENOMIC DNA]</scope>
    <source>
        <strain evidence="8 9">CP-5</strain>
    </source>
</reference>
<dbReference type="GO" id="GO:0005829">
    <property type="term" value="C:cytosol"/>
    <property type="evidence" value="ECO:0007669"/>
    <property type="project" value="TreeGrafter"/>
</dbReference>
<evidence type="ECO:0000256" key="1">
    <source>
        <dbReference type="ARBA" id="ARBA00010699"/>
    </source>
</evidence>
<sequence>MRVVFAGTPGFSVPCLQALIEAEGIEVVGVVSQPDRKAGRGMKLTPSPVKQAALDAGIDVITPERLRNNDEVLLWLHDKAPDLLVVVAFGMILPKSWLDAASIAPINVHASLLPRWRGAAPIERSLLAGDSETGVCIMQMEEGLDTGGIYACKTLPITDNTTGSDLWFALSPLGAELLIDTLPKIAAGLTPEPQPEAGITYAQKISNEERILDWSLTAASIDRLVRCFSPRPGVRTQVTGKWLKVIAGSVTAGSHKLEPGQIVATAGGLDVACGEGSIYRISELQPEGKKAMPAADFLRGAQLQTGDSLS</sequence>
<dbReference type="Pfam" id="PF00551">
    <property type="entry name" value="Formyl_trans_N"/>
    <property type="match status" value="1"/>
</dbReference>
<evidence type="ECO:0000259" key="6">
    <source>
        <dbReference type="Pfam" id="PF00551"/>
    </source>
</evidence>
<evidence type="ECO:0000256" key="4">
    <source>
        <dbReference type="ARBA" id="ARBA00022917"/>
    </source>
</evidence>
<gene>
    <name evidence="5" type="primary">fmt</name>
    <name evidence="8" type="ORF">Ga0123461_0567</name>
</gene>
<keyword evidence="4 5" id="KW-0648">Protein biosynthesis</keyword>
<dbReference type="Pfam" id="PF02911">
    <property type="entry name" value="Formyl_trans_C"/>
    <property type="match status" value="1"/>
</dbReference>
<dbReference type="InterPro" id="IPR041711">
    <property type="entry name" value="Met-tRNA-FMT_N"/>
</dbReference>
<dbReference type="InterPro" id="IPR005793">
    <property type="entry name" value="Formyl_trans_C"/>
</dbReference>
<proteinExistence type="inferred from homology"/>
<dbReference type="SUPFAM" id="SSF50486">
    <property type="entry name" value="FMT C-terminal domain-like"/>
    <property type="match status" value="1"/>
</dbReference>